<sequence length="86" mass="9798">MTKSDPQWTFESAVAFWREWSAQDLEPVWERFESAEKFLLKWQPATPGEAGAMLDVLLQTVASRSDGCDQTALAHLRRYVGDLPKV</sequence>
<evidence type="ECO:0000313" key="2">
    <source>
        <dbReference type="Proteomes" id="UP000663918"/>
    </source>
</evidence>
<dbReference type="RefSeq" id="WP_207931611.1">
    <property type="nucleotide sequence ID" value="NZ_CP062222.1"/>
</dbReference>
<dbReference type="KEGG" id="bgoe:IFJ75_05390"/>
<dbReference type="Proteomes" id="UP000663918">
    <property type="component" value="Chromosome"/>
</dbReference>
<organism evidence="1 2">
    <name type="scientific">Brevundimonas goettingensis</name>
    <dbReference type="NCBI Taxonomy" id="2774190"/>
    <lineage>
        <taxon>Bacteria</taxon>
        <taxon>Pseudomonadati</taxon>
        <taxon>Pseudomonadota</taxon>
        <taxon>Alphaproteobacteria</taxon>
        <taxon>Caulobacterales</taxon>
        <taxon>Caulobacteraceae</taxon>
        <taxon>Brevundimonas</taxon>
    </lineage>
</organism>
<proteinExistence type="predicted"/>
<gene>
    <name evidence="1" type="ORF">IFJ75_05390</name>
</gene>
<accession>A0A975C1T6</accession>
<name>A0A975C1T6_9CAUL</name>
<keyword evidence="2" id="KW-1185">Reference proteome</keyword>
<protein>
    <submittedName>
        <fullName evidence="1">Uncharacterized protein</fullName>
    </submittedName>
</protein>
<dbReference type="EMBL" id="CP062222">
    <property type="protein sequence ID" value="QTC92328.1"/>
    <property type="molecule type" value="Genomic_DNA"/>
</dbReference>
<dbReference type="AlphaFoldDB" id="A0A975C1T6"/>
<evidence type="ECO:0000313" key="1">
    <source>
        <dbReference type="EMBL" id="QTC92328.1"/>
    </source>
</evidence>
<reference evidence="1" key="1">
    <citation type="submission" date="2020-09" db="EMBL/GenBank/DDBJ databases">
        <title>Brevundimonas sp. LVF2 isolated from a puddle in Goettingen, Germany.</title>
        <authorList>
            <person name="Friedrich I."/>
            <person name="Klassen A."/>
            <person name="Hannes N."/>
            <person name="Schneider D."/>
            <person name="Hertel R."/>
            <person name="Daniel R."/>
        </authorList>
    </citation>
    <scope>NUCLEOTIDE SEQUENCE</scope>
    <source>
        <strain evidence="1">LVF2</strain>
    </source>
</reference>